<dbReference type="CDD" id="cd00030">
    <property type="entry name" value="C2"/>
    <property type="match status" value="1"/>
</dbReference>
<evidence type="ECO:0000256" key="1">
    <source>
        <dbReference type="SAM" id="MobiDB-lite"/>
    </source>
</evidence>
<gene>
    <name evidence="2" type="ORF">F444_15101</name>
</gene>
<dbReference type="Proteomes" id="UP000028582">
    <property type="component" value="Unassembled WGS sequence"/>
</dbReference>
<protein>
    <recommendedName>
        <fullName evidence="4">C2 domain-containing protein</fullName>
    </recommendedName>
</protein>
<feature type="region of interest" description="Disordered" evidence="1">
    <location>
        <begin position="68"/>
        <end position="94"/>
    </location>
</feature>
<accession>A0A080ZN20</accession>
<dbReference type="SUPFAM" id="SSF49562">
    <property type="entry name" value="C2 domain (Calcium/lipid-binding domain, CaLB)"/>
    <property type="match status" value="1"/>
</dbReference>
<dbReference type="AlphaFoldDB" id="A0A080ZN20"/>
<organism evidence="2 3">
    <name type="scientific">Phytophthora nicotianae P1976</name>
    <dbReference type="NCBI Taxonomy" id="1317066"/>
    <lineage>
        <taxon>Eukaryota</taxon>
        <taxon>Sar</taxon>
        <taxon>Stramenopiles</taxon>
        <taxon>Oomycota</taxon>
        <taxon>Peronosporomycetes</taxon>
        <taxon>Peronosporales</taxon>
        <taxon>Peronosporaceae</taxon>
        <taxon>Phytophthora</taxon>
    </lineage>
</organism>
<evidence type="ECO:0008006" key="4">
    <source>
        <dbReference type="Google" id="ProtNLM"/>
    </source>
</evidence>
<feature type="compositionally biased region" description="Polar residues" evidence="1">
    <location>
        <begin position="68"/>
        <end position="78"/>
    </location>
</feature>
<sequence length="94" mass="9915">MSTALTQLVVGVEGARDLLVGDLNGSSDPFVQLTVLDAKGQPLAAAGTFKTRVAKPIDLVTPNFINSKAAQTTSSEQETPQKDESPIGYSHEED</sequence>
<dbReference type="EMBL" id="ANJA01002790">
    <property type="protein sequence ID" value="ETO68031.1"/>
    <property type="molecule type" value="Genomic_DNA"/>
</dbReference>
<comment type="caution">
    <text evidence="2">The sequence shown here is derived from an EMBL/GenBank/DDBJ whole genome shotgun (WGS) entry which is preliminary data.</text>
</comment>
<proteinExistence type="predicted"/>
<reference evidence="2 3" key="1">
    <citation type="submission" date="2013-11" db="EMBL/GenBank/DDBJ databases">
        <title>The Genome Sequence of Phytophthora parasitica P1976.</title>
        <authorList>
            <consortium name="The Broad Institute Genomics Platform"/>
            <person name="Russ C."/>
            <person name="Tyler B."/>
            <person name="Panabieres F."/>
            <person name="Shan W."/>
            <person name="Tripathy S."/>
            <person name="Grunwald N."/>
            <person name="Machado M."/>
            <person name="Johnson C.S."/>
            <person name="Walker B."/>
            <person name="Young S."/>
            <person name="Zeng Q."/>
            <person name="Gargeya S."/>
            <person name="Fitzgerald M."/>
            <person name="Haas B."/>
            <person name="Abouelleil A."/>
            <person name="Allen A.W."/>
            <person name="Alvarado L."/>
            <person name="Arachchi H.M."/>
            <person name="Berlin A.M."/>
            <person name="Chapman S.B."/>
            <person name="Gainer-Dewar J."/>
            <person name="Goldberg J."/>
            <person name="Griggs A."/>
            <person name="Gujja S."/>
            <person name="Hansen M."/>
            <person name="Howarth C."/>
            <person name="Imamovic A."/>
            <person name="Ireland A."/>
            <person name="Larimer J."/>
            <person name="McCowan C."/>
            <person name="Murphy C."/>
            <person name="Pearson M."/>
            <person name="Poon T.W."/>
            <person name="Priest M."/>
            <person name="Roberts A."/>
            <person name="Saif S."/>
            <person name="Shea T."/>
            <person name="Sisk P."/>
            <person name="Sykes S."/>
            <person name="Wortman J."/>
            <person name="Nusbaum C."/>
            <person name="Birren B."/>
        </authorList>
    </citation>
    <scope>NUCLEOTIDE SEQUENCE [LARGE SCALE GENOMIC DNA]</scope>
    <source>
        <strain evidence="2 3">P1976</strain>
    </source>
</reference>
<name>A0A080ZN20_PHYNI</name>
<evidence type="ECO:0000313" key="3">
    <source>
        <dbReference type="Proteomes" id="UP000028582"/>
    </source>
</evidence>
<dbReference type="Gene3D" id="2.60.40.150">
    <property type="entry name" value="C2 domain"/>
    <property type="match status" value="1"/>
</dbReference>
<dbReference type="InterPro" id="IPR035892">
    <property type="entry name" value="C2_domain_sf"/>
</dbReference>
<evidence type="ECO:0000313" key="2">
    <source>
        <dbReference type="EMBL" id="ETO68031.1"/>
    </source>
</evidence>